<dbReference type="Pfam" id="PF01863">
    <property type="entry name" value="YgjP-like"/>
    <property type="match status" value="1"/>
</dbReference>
<dbReference type="OrthoDB" id="9811177at2"/>
<dbReference type="EMBL" id="FOYM01000011">
    <property type="protein sequence ID" value="SFR05283.1"/>
    <property type="molecule type" value="Genomic_DNA"/>
</dbReference>
<dbReference type="AlphaFoldDB" id="A0A1I6DIK1"/>
<sequence>MKGEITYGSILIQFQVIHMARKTLEIAVHPDSTVVIKAPVGTRFEEIQLRVCKRAGWIKRQLDYFRQFEPRTPPRQYVGGETHLYLGKQYRLKISCEERDEVKLIGGHFQIKVKESASPDKVKSLLEAWYAEKAANRFRESFERCWPFFEKLSLAKPRLQILRMKKRWGSLSKNGTLTLNVDLIRAPKECIDYVVVHELCHLKYYDHSPAFYRLLDTVMPDWKKRKHKLELALV</sequence>
<gene>
    <name evidence="2" type="ORF">SAMN05660706_111111</name>
</gene>
<dbReference type="CDD" id="cd07344">
    <property type="entry name" value="M48_yhfN_like"/>
    <property type="match status" value="1"/>
</dbReference>
<feature type="domain" description="YgjP-like metallopeptidase" evidence="1">
    <location>
        <begin position="22"/>
        <end position="230"/>
    </location>
</feature>
<protein>
    <recommendedName>
        <fullName evidence="1">YgjP-like metallopeptidase domain-containing protein</fullName>
    </recommendedName>
</protein>
<keyword evidence="3" id="KW-1185">Reference proteome</keyword>
<evidence type="ECO:0000259" key="1">
    <source>
        <dbReference type="Pfam" id="PF01863"/>
    </source>
</evidence>
<evidence type="ECO:0000313" key="3">
    <source>
        <dbReference type="Proteomes" id="UP000199584"/>
    </source>
</evidence>
<dbReference type="STRING" id="39060.SAMN05660706_111111"/>
<dbReference type="InterPro" id="IPR002725">
    <property type="entry name" value="YgjP-like_metallopeptidase"/>
</dbReference>
<dbReference type="Proteomes" id="UP000199584">
    <property type="component" value="Unassembled WGS sequence"/>
</dbReference>
<reference evidence="3" key="1">
    <citation type="submission" date="2016-10" db="EMBL/GenBank/DDBJ databases">
        <authorList>
            <person name="Varghese N."/>
            <person name="Submissions S."/>
        </authorList>
    </citation>
    <scope>NUCLEOTIDE SEQUENCE [LARGE SCALE GENOMIC DNA]</scope>
    <source>
        <strain evidence="3">DSM 3669</strain>
    </source>
</reference>
<accession>A0A1I6DIK1</accession>
<name>A0A1I6DIK1_9FIRM</name>
<evidence type="ECO:0000313" key="2">
    <source>
        <dbReference type="EMBL" id="SFR05283.1"/>
    </source>
</evidence>
<dbReference type="PANTHER" id="PTHR30399:SF1">
    <property type="entry name" value="UTP PYROPHOSPHATASE"/>
    <property type="match status" value="1"/>
</dbReference>
<dbReference type="PANTHER" id="PTHR30399">
    <property type="entry name" value="UNCHARACTERIZED PROTEIN YGJP"/>
    <property type="match status" value="1"/>
</dbReference>
<dbReference type="InterPro" id="IPR053136">
    <property type="entry name" value="UTP_pyrophosphatase-like"/>
</dbReference>
<dbReference type="RefSeq" id="WP_092483037.1">
    <property type="nucleotide sequence ID" value="NZ_FOYM01000011.1"/>
</dbReference>
<dbReference type="Gene3D" id="3.30.2010.10">
    <property type="entry name" value="Metalloproteases ('zincins'), catalytic domain"/>
    <property type="match status" value="1"/>
</dbReference>
<proteinExistence type="predicted"/>
<organism evidence="2 3">
    <name type="scientific">Desulfoscipio geothermicus DSM 3669</name>
    <dbReference type="NCBI Taxonomy" id="1121426"/>
    <lineage>
        <taxon>Bacteria</taxon>
        <taxon>Bacillati</taxon>
        <taxon>Bacillota</taxon>
        <taxon>Clostridia</taxon>
        <taxon>Eubacteriales</taxon>
        <taxon>Desulfallaceae</taxon>
        <taxon>Desulfoscipio</taxon>
    </lineage>
</organism>